<dbReference type="RefSeq" id="WP_075129724.1">
    <property type="nucleotide sequence ID" value="NZ_MSIE01000085.1"/>
</dbReference>
<keyword evidence="6" id="KW-0677">Repeat</keyword>
<evidence type="ECO:0000256" key="1">
    <source>
        <dbReference type="ARBA" id="ARBA00001947"/>
    </source>
</evidence>
<evidence type="ECO:0000256" key="5">
    <source>
        <dbReference type="ARBA" id="ARBA00022723"/>
    </source>
</evidence>
<keyword evidence="7" id="KW-0862">Zinc</keyword>
<comment type="caution">
    <text evidence="12">The sequence shown here is derived from an EMBL/GenBank/DDBJ whole genome shotgun (WGS) entry which is preliminary data.</text>
</comment>
<evidence type="ECO:0000313" key="13">
    <source>
        <dbReference type="Proteomes" id="UP000185596"/>
    </source>
</evidence>
<protein>
    <recommendedName>
        <fullName evidence="8">Geranylgeranyl transferase type II subunit beta</fullName>
    </recommendedName>
    <alternativeName>
        <fullName evidence="9">Type II protein geranyl-geranyltransferase subunit beta</fullName>
    </alternativeName>
</protein>
<reference evidence="12 13" key="1">
    <citation type="submission" date="2016-12" db="EMBL/GenBank/DDBJ databases">
        <title>The draft genome sequence of Actinophytocola sp. 11-183.</title>
        <authorList>
            <person name="Wang W."/>
            <person name="Yuan L."/>
        </authorList>
    </citation>
    <scope>NUCLEOTIDE SEQUENCE [LARGE SCALE GENOMIC DNA]</scope>
    <source>
        <strain evidence="12 13">11-183</strain>
    </source>
</reference>
<dbReference type="InterPro" id="IPR008930">
    <property type="entry name" value="Terpenoid_cyclase/PrenylTrfase"/>
</dbReference>
<accession>A0A1Q8C5H0</accession>
<keyword evidence="4" id="KW-0808">Transferase</keyword>
<evidence type="ECO:0000313" key="12">
    <source>
        <dbReference type="EMBL" id="OLF09589.1"/>
    </source>
</evidence>
<organism evidence="12 13">
    <name type="scientific">Actinophytocola xanthii</name>
    <dbReference type="NCBI Taxonomy" id="1912961"/>
    <lineage>
        <taxon>Bacteria</taxon>
        <taxon>Bacillati</taxon>
        <taxon>Actinomycetota</taxon>
        <taxon>Actinomycetes</taxon>
        <taxon>Pseudonocardiales</taxon>
        <taxon>Pseudonocardiaceae</taxon>
    </lineage>
</organism>
<dbReference type="STRING" id="1912961.BU204_33005"/>
<evidence type="ECO:0000256" key="7">
    <source>
        <dbReference type="ARBA" id="ARBA00022833"/>
    </source>
</evidence>
<dbReference type="PANTHER" id="PTHR11774:SF11">
    <property type="entry name" value="GERANYLGERANYL TRANSFERASE TYPE-2 SUBUNIT BETA"/>
    <property type="match status" value="1"/>
</dbReference>
<proteinExistence type="inferred from homology"/>
<dbReference type="InterPro" id="IPR001330">
    <property type="entry name" value="Prenyltrans"/>
</dbReference>
<dbReference type="EMBL" id="MSIE01000085">
    <property type="protein sequence ID" value="OLF09589.1"/>
    <property type="molecule type" value="Genomic_DNA"/>
</dbReference>
<dbReference type="GO" id="GO:0005975">
    <property type="term" value="P:carbohydrate metabolic process"/>
    <property type="evidence" value="ECO:0007669"/>
    <property type="project" value="InterPro"/>
</dbReference>
<feature type="compositionally biased region" description="Basic and acidic residues" evidence="10">
    <location>
        <begin position="367"/>
        <end position="382"/>
    </location>
</feature>
<dbReference type="PANTHER" id="PTHR11774">
    <property type="entry name" value="GERANYLGERANYL TRANSFERASE TYPE BETA SUBUNIT"/>
    <property type="match status" value="1"/>
</dbReference>
<evidence type="ECO:0000256" key="8">
    <source>
        <dbReference type="ARBA" id="ARBA00030816"/>
    </source>
</evidence>
<keyword evidence="5" id="KW-0479">Metal-binding</keyword>
<dbReference type="SUPFAM" id="SSF48208">
    <property type="entry name" value="Six-hairpin glycosidases"/>
    <property type="match status" value="1"/>
</dbReference>
<evidence type="ECO:0000256" key="6">
    <source>
        <dbReference type="ARBA" id="ARBA00022737"/>
    </source>
</evidence>
<evidence type="ECO:0000256" key="9">
    <source>
        <dbReference type="ARBA" id="ARBA00032766"/>
    </source>
</evidence>
<dbReference type="GO" id="GO:0046872">
    <property type="term" value="F:metal ion binding"/>
    <property type="evidence" value="ECO:0007669"/>
    <property type="project" value="UniProtKB-KW"/>
</dbReference>
<comment type="similarity">
    <text evidence="2">Belongs to the protein prenyltransferase subunit beta family.</text>
</comment>
<dbReference type="InterPro" id="IPR045089">
    <property type="entry name" value="PGGT1B-like"/>
</dbReference>
<evidence type="ECO:0000259" key="11">
    <source>
        <dbReference type="Pfam" id="PF00432"/>
    </source>
</evidence>
<dbReference type="Gene3D" id="1.50.10.20">
    <property type="match status" value="2"/>
</dbReference>
<name>A0A1Q8C5H0_9PSEU</name>
<dbReference type="Pfam" id="PF00432">
    <property type="entry name" value="Prenyltrans"/>
    <property type="match status" value="1"/>
</dbReference>
<dbReference type="AlphaFoldDB" id="A0A1Q8C5H0"/>
<evidence type="ECO:0000256" key="2">
    <source>
        <dbReference type="ARBA" id="ARBA00010497"/>
    </source>
</evidence>
<dbReference type="InterPro" id="IPR012341">
    <property type="entry name" value="6hp_glycosidase-like_sf"/>
</dbReference>
<gene>
    <name evidence="12" type="ORF">BU204_33005</name>
</gene>
<comment type="cofactor">
    <cofactor evidence="1">
        <name>Zn(2+)</name>
        <dbReference type="ChEBI" id="CHEBI:29105"/>
    </cofactor>
</comment>
<evidence type="ECO:0000256" key="3">
    <source>
        <dbReference type="ARBA" id="ARBA00022602"/>
    </source>
</evidence>
<keyword evidence="13" id="KW-1185">Reference proteome</keyword>
<feature type="domain" description="Prenyltransferase alpha-alpha toroid" evidence="11">
    <location>
        <begin position="459"/>
        <end position="602"/>
    </location>
</feature>
<sequence length="679" mass="71560">MEIRTSVLGFLSARLLDREAGGAFTATDVTGRRPLCRDKRLVDQAAAVFALAEHEHEDLGVALTGLHRLLDPHGQPGFVEVTDRYWRVLPAGRTRTLRLQLLASTALLTAAHRRDDDELRVHAVDLLNRCLSTARDGRLPEAVTEDWRAVRGNPSSPRAGAAAVRALAVADLLGESDVDTAVLPLVADRLRELAEVPRPEHLTDCAGLTRTAIALAHAGRLLARTADLAVAQRVLRSAVDNFHDPELGGFWDRRPCPGAVLPPVKRTADAADLLLAGRLVRSCGLDDHGVARLAESALRELADEDNGGFYAGVGYHWATPSDPVAPAVQQLLPAPAGSAAHGGDDRGSLPLHRKTTLVHARLARVARDAPARPTRERGEDRKRPSHLAGALPGDGAACPVPTVPRVDPTVALPVDRERHLNAIRSGARRIRRVSAAYRLIADTWLLARGLPRSWPPVALVCAAQNGDGGFGECPGQDSDVASTHGGVVGLLLAGALGQLSPAVADYLHACRRPDGGFGAVPGMRSDVSHTHLAVAALHALGLDGRWPTDGCAAFLASCRVGSGGFGARPGHPANTLATRRAVATLRLLGAEIPDRQGLVHWLRACETGTGAFAHRPGHAASTLGTCHALAALALLDAPEGPTGRSPEGDPGAVEDGFHYLQSVAVRNGAVGQDWIALIS</sequence>
<dbReference type="SUPFAM" id="SSF48239">
    <property type="entry name" value="Terpenoid cyclases/Protein prenyltransferases"/>
    <property type="match status" value="1"/>
</dbReference>
<dbReference type="InterPro" id="IPR008928">
    <property type="entry name" value="6-hairpin_glycosidase_sf"/>
</dbReference>
<feature type="region of interest" description="Disordered" evidence="10">
    <location>
        <begin position="367"/>
        <end position="402"/>
    </location>
</feature>
<evidence type="ECO:0000256" key="10">
    <source>
        <dbReference type="SAM" id="MobiDB-lite"/>
    </source>
</evidence>
<dbReference type="Proteomes" id="UP000185596">
    <property type="component" value="Unassembled WGS sequence"/>
</dbReference>
<dbReference type="OrthoDB" id="7006116at2"/>
<dbReference type="Gene3D" id="1.50.10.10">
    <property type="match status" value="1"/>
</dbReference>
<evidence type="ECO:0000256" key="4">
    <source>
        <dbReference type="ARBA" id="ARBA00022679"/>
    </source>
</evidence>
<dbReference type="GO" id="GO:0008318">
    <property type="term" value="F:protein prenyltransferase activity"/>
    <property type="evidence" value="ECO:0007669"/>
    <property type="project" value="InterPro"/>
</dbReference>
<keyword evidence="3" id="KW-0637">Prenyltransferase</keyword>